<dbReference type="PROSITE" id="PS50103">
    <property type="entry name" value="ZF_C3H1"/>
    <property type="match status" value="2"/>
</dbReference>
<feature type="region of interest" description="Disordered" evidence="5">
    <location>
        <begin position="330"/>
        <end position="367"/>
    </location>
</feature>
<feature type="compositionally biased region" description="Low complexity" evidence="5">
    <location>
        <begin position="38"/>
        <end position="53"/>
    </location>
</feature>
<dbReference type="GO" id="GO:0061630">
    <property type="term" value="F:ubiquitin protein ligase activity"/>
    <property type="evidence" value="ECO:0007669"/>
    <property type="project" value="InterPro"/>
</dbReference>
<dbReference type="Pfam" id="PF00642">
    <property type="entry name" value="zf-CCCH"/>
    <property type="match status" value="2"/>
</dbReference>
<dbReference type="AlphaFoldDB" id="A0A292PTG5"/>
<feature type="compositionally biased region" description="Polar residues" evidence="5">
    <location>
        <begin position="60"/>
        <end position="80"/>
    </location>
</feature>
<feature type="region of interest" description="Disordered" evidence="5">
    <location>
        <begin position="1"/>
        <end position="118"/>
    </location>
</feature>
<evidence type="ECO:0000313" key="8">
    <source>
        <dbReference type="Proteomes" id="UP001412239"/>
    </source>
</evidence>
<evidence type="ECO:0000256" key="1">
    <source>
        <dbReference type="ARBA" id="ARBA00022723"/>
    </source>
</evidence>
<evidence type="ECO:0000259" key="6">
    <source>
        <dbReference type="PROSITE" id="PS50103"/>
    </source>
</evidence>
<sequence>MAETPFVPQEQQPQPQQQPLLPHPQPMSTPPEQPNMYNSGSSNLSGSNSQGHSRPGSGRRSISASQPLSGQLPPTQNGNAVTGAAPTPVLQSHAQPPGIPIGPNAPTFDASKSPPSSKNLNHVPCKFFRQGTCQAGKACPFSHSMDPTSDQAPCKYFSKGNCKFGVKCALAHILPDGRRINRPTYNNNSHSGHLQFGRMDTGHTNRGSALHNSLLQAKMLPNHSFGGQDDFPGLTSHPAGPDPNIATSMLDSRYGSPRDDGTLPMSPLASSQRTLGPLDATLPASFDRHEYSKFAKFGPYASSVPSKFGLDSPPPSLPSNTRPTALQSLFESAYGGGGGNGEEDGNLGADLSHSPRANAEDLPGPRIMHSSLSARRTKLLSSSYARPENMERMLGEFTRERFPTDPSLDYSFSFEEDFVPSSLQDLLTPAERSRRLSRTDEEGASNFQHSFTAPGTPGGPVDAIGSPPVGSPGGASRWGPIVVRNKRDEDHAPAPGVGHVGSPLRNSYQQGGEPSPTFRPLGRPISGDVSPFPGSPNRTSSAGISALTQTLQRARLSSRNDPHGSGEVPTLPKALGSNGKQLERVISNSQSNNGKTVASIDEESDTQFPMEEEEYSTSPRLTINFGSLGAIGRGSGLGLDVSEQQWESFGTGGAKKFH</sequence>
<dbReference type="InterPro" id="IPR000571">
    <property type="entry name" value="Znf_CCCH"/>
</dbReference>
<dbReference type="PANTHER" id="PTHR11224">
    <property type="entry name" value="MAKORIN-RELATED"/>
    <property type="match status" value="1"/>
</dbReference>
<keyword evidence="3 4" id="KW-0862">Zinc</keyword>
<dbReference type="Proteomes" id="UP001412239">
    <property type="component" value="Unassembled WGS sequence"/>
</dbReference>
<feature type="domain" description="C3H1-type" evidence="6">
    <location>
        <begin position="119"/>
        <end position="146"/>
    </location>
</feature>
<accession>A0A292PTG5</accession>
<dbReference type="SMART" id="SM00356">
    <property type="entry name" value="ZnF_C3H1"/>
    <property type="match status" value="2"/>
</dbReference>
<keyword evidence="2 4" id="KW-0863">Zinc-finger</keyword>
<keyword evidence="8" id="KW-1185">Reference proteome</keyword>
<dbReference type="EMBL" id="LN891048">
    <property type="protein sequence ID" value="CUS10414.1"/>
    <property type="molecule type" value="Genomic_DNA"/>
</dbReference>
<feature type="compositionally biased region" description="Polar residues" evidence="5">
    <location>
        <begin position="536"/>
        <end position="557"/>
    </location>
</feature>
<proteinExistence type="predicted"/>
<gene>
    <name evidence="7" type="ORF">GSTUAT00005495001</name>
</gene>
<dbReference type="GO" id="GO:0008270">
    <property type="term" value="F:zinc ion binding"/>
    <property type="evidence" value="ECO:0007669"/>
    <property type="project" value="UniProtKB-KW"/>
</dbReference>
<dbReference type="InterPro" id="IPR045072">
    <property type="entry name" value="MKRN-like"/>
</dbReference>
<feature type="zinc finger region" description="C3H1-type" evidence="4">
    <location>
        <begin position="119"/>
        <end position="146"/>
    </location>
</feature>
<organism evidence="7 8">
    <name type="scientific">Tuber aestivum</name>
    <name type="common">summer truffle</name>
    <dbReference type="NCBI Taxonomy" id="59557"/>
    <lineage>
        <taxon>Eukaryota</taxon>
        <taxon>Fungi</taxon>
        <taxon>Dikarya</taxon>
        <taxon>Ascomycota</taxon>
        <taxon>Pezizomycotina</taxon>
        <taxon>Pezizomycetes</taxon>
        <taxon>Pezizales</taxon>
        <taxon>Tuberaceae</taxon>
        <taxon>Tuber</taxon>
    </lineage>
</organism>
<feature type="domain" description="C3H1-type" evidence="6">
    <location>
        <begin position="148"/>
        <end position="175"/>
    </location>
</feature>
<evidence type="ECO:0000256" key="2">
    <source>
        <dbReference type="ARBA" id="ARBA00022771"/>
    </source>
</evidence>
<feature type="region of interest" description="Disordered" evidence="5">
    <location>
        <begin position="225"/>
        <end position="275"/>
    </location>
</feature>
<feature type="compositionally biased region" description="Acidic residues" evidence="5">
    <location>
        <begin position="600"/>
        <end position="615"/>
    </location>
</feature>
<dbReference type="Gene3D" id="4.10.1000.10">
    <property type="entry name" value="Zinc finger, CCCH-type"/>
    <property type="match status" value="1"/>
</dbReference>
<feature type="compositionally biased region" description="Polar residues" evidence="5">
    <location>
        <begin position="586"/>
        <end position="596"/>
    </location>
</feature>
<dbReference type="GO" id="GO:0000209">
    <property type="term" value="P:protein polyubiquitination"/>
    <property type="evidence" value="ECO:0007669"/>
    <property type="project" value="InterPro"/>
</dbReference>
<feature type="compositionally biased region" description="Basic and acidic residues" evidence="5">
    <location>
        <begin position="431"/>
        <end position="441"/>
    </location>
</feature>
<evidence type="ECO:0000313" key="7">
    <source>
        <dbReference type="EMBL" id="CUS10414.1"/>
    </source>
</evidence>
<evidence type="ECO:0000256" key="4">
    <source>
        <dbReference type="PROSITE-ProRule" id="PRU00723"/>
    </source>
</evidence>
<evidence type="ECO:0000256" key="5">
    <source>
        <dbReference type="SAM" id="MobiDB-lite"/>
    </source>
</evidence>
<dbReference type="InterPro" id="IPR036855">
    <property type="entry name" value="Znf_CCCH_sf"/>
</dbReference>
<feature type="compositionally biased region" description="Pro residues" evidence="5">
    <location>
        <begin position="21"/>
        <end position="33"/>
    </location>
</feature>
<feature type="region of interest" description="Disordered" evidence="5">
    <location>
        <begin position="425"/>
        <end position="619"/>
    </location>
</feature>
<reference evidence="7" key="1">
    <citation type="submission" date="2015-10" db="EMBL/GenBank/DDBJ databases">
        <authorList>
            <person name="Regsiter A."/>
            <person name="william w."/>
        </authorList>
    </citation>
    <scope>NUCLEOTIDE SEQUENCE</scope>
    <source>
        <strain evidence="7">Montdore</strain>
    </source>
</reference>
<feature type="compositionally biased region" description="Low complexity" evidence="5">
    <location>
        <begin position="8"/>
        <end position="20"/>
    </location>
</feature>
<keyword evidence="1 4" id="KW-0479">Metal-binding</keyword>
<evidence type="ECO:0000256" key="3">
    <source>
        <dbReference type="ARBA" id="ARBA00022833"/>
    </source>
</evidence>
<protein>
    <recommendedName>
        <fullName evidence="6">C3H1-type domain-containing protein</fullName>
    </recommendedName>
</protein>
<feature type="zinc finger region" description="C3H1-type" evidence="4">
    <location>
        <begin position="148"/>
        <end position="175"/>
    </location>
</feature>
<name>A0A292PTG5_9PEZI</name>
<dbReference type="SUPFAM" id="SSF90229">
    <property type="entry name" value="CCCH zinc finger"/>
    <property type="match status" value="1"/>
</dbReference>
<dbReference type="PANTHER" id="PTHR11224:SF10">
    <property type="entry name" value="IP09428P-RELATED"/>
    <property type="match status" value="1"/>
</dbReference>